<name>A0A8S1LKJ3_9CILI</name>
<feature type="transmembrane region" description="Helical" evidence="1">
    <location>
        <begin position="137"/>
        <end position="156"/>
    </location>
</feature>
<proteinExistence type="predicted"/>
<organism evidence="2 3">
    <name type="scientific">Paramecium sonneborni</name>
    <dbReference type="NCBI Taxonomy" id="65129"/>
    <lineage>
        <taxon>Eukaryota</taxon>
        <taxon>Sar</taxon>
        <taxon>Alveolata</taxon>
        <taxon>Ciliophora</taxon>
        <taxon>Intramacronucleata</taxon>
        <taxon>Oligohymenophorea</taxon>
        <taxon>Peniculida</taxon>
        <taxon>Parameciidae</taxon>
        <taxon>Paramecium</taxon>
    </lineage>
</organism>
<protein>
    <recommendedName>
        <fullName evidence="4">Transmembrane protein</fullName>
    </recommendedName>
</protein>
<evidence type="ECO:0000313" key="3">
    <source>
        <dbReference type="Proteomes" id="UP000692954"/>
    </source>
</evidence>
<keyword evidence="3" id="KW-1185">Reference proteome</keyword>
<reference evidence="2" key="1">
    <citation type="submission" date="2021-01" db="EMBL/GenBank/DDBJ databases">
        <authorList>
            <consortium name="Genoscope - CEA"/>
            <person name="William W."/>
        </authorList>
    </citation>
    <scope>NUCLEOTIDE SEQUENCE</scope>
</reference>
<gene>
    <name evidence="2" type="ORF">PSON_ATCC_30995.1.T0240133</name>
</gene>
<accession>A0A8S1LKJ3</accession>
<keyword evidence="1" id="KW-0472">Membrane</keyword>
<evidence type="ECO:0000256" key="1">
    <source>
        <dbReference type="SAM" id="Phobius"/>
    </source>
</evidence>
<comment type="caution">
    <text evidence="2">The sequence shown here is derived from an EMBL/GenBank/DDBJ whole genome shotgun (WGS) entry which is preliminary data.</text>
</comment>
<keyword evidence="1" id="KW-0812">Transmembrane</keyword>
<dbReference type="AlphaFoldDB" id="A0A8S1LKJ3"/>
<sequence>MTFKIKIQKLTKQTLIINALYCFKQLIIKINLTLMTVEKLLVEIFLQLQIIQIMLIIQNNKNFRKNLHLRKNKEILLSKEQIQKIHFDNIVHVQSKFYKYFHSQFLLSLKTNNFYSNSQNLFHIKLIMNKKKFSQQILKILIIIQLLILLIVNLKVL</sequence>
<evidence type="ECO:0000313" key="2">
    <source>
        <dbReference type="EMBL" id="CAD8068400.1"/>
    </source>
</evidence>
<dbReference type="Proteomes" id="UP000692954">
    <property type="component" value="Unassembled WGS sequence"/>
</dbReference>
<keyword evidence="1" id="KW-1133">Transmembrane helix</keyword>
<dbReference type="EMBL" id="CAJJDN010000024">
    <property type="protein sequence ID" value="CAD8068400.1"/>
    <property type="molecule type" value="Genomic_DNA"/>
</dbReference>
<evidence type="ECO:0008006" key="4">
    <source>
        <dbReference type="Google" id="ProtNLM"/>
    </source>
</evidence>